<feature type="region of interest" description="Disordered" evidence="1">
    <location>
        <begin position="1"/>
        <end position="26"/>
    </location>
</feature>
<evidence type="ECO:0000313" key="3">
    <source>
        <dbReference type="EMBL" id="KAF7990188.1"/>
    </source>
</evidence>
<dbReference type="Proteomes" id="UP000639338">
    <property type="component" value="Unassembled WGS sequence"/>
</dbReference>
<reference evidence="3 4" key="1">
    <citation type="submission" date="2020-08" db="EMBL/GenBank/DDBJ databases">
        <title>Aphidius gifuensis genome sequencing and assembly.</title>
        <authorList>
            <person name="Du Z."/>
        </authorList>
    </citation>
    <scope>NUCLEOTIDE SEQUENCE [LARGE SCALE GENOMIC DNA]</scope>
    <source>
        <strain evidence="3">YNYX2018</strain>
        <tissue evidence="3">Adults</tissue>
    </source>
</reference>
<keyword evidence="4" id="KW-1185">Reference proteome</keyword>
<dbReference type="InterPro" id="IPR055469">
    <property type="entry name" value="DUF7041"/>
</dbReference>
<dbReference type="PANTHER" id="PTHR33327">
    <property type="entry name" value="ENDONUCLEASE"/>
    <property type="match status" value="1"/>
</dbReference>
<accession>A0A834XPG3</accession>
<gene>
    <name evidence="3" type="ORF">HCN44_010889</name>
</gene>
<organism evidence="3 4">
    <name type="scientific">Aphidius gifuensis</name>
    <name type="common">Parasitoid wasp</name>
    <dbReference type="NCBI Taxonomy" id="684658"/>
    <lineage>
        <taxon>Eukaryota</taxon>
        <taxon>Metazoa</taxon>
        <taxon>Ecdysozoa</taxon>
        <taxon>Arthropoda</taxon>
        <taxon>Hexapoda</taxon>
        <taxon>Insecta</taxon>
        <taxon>Pterygota</taxon>
        <taxon>Neoptera</taxon>
        <taxon>Endopterygota</taxon>
        <taxon>Hymenoptera</taxon>
        <taxon>Apocrita</taxon>
        <taxon>Ichneumonoidea</taxon>
        <taxon>Braconidae</taxon>
        <taxon>Aphidiinae</taxon>
        <taxon>Aphidius</taxon>
    </lineage>
</organism>
<dbReference type="PANTHER" id="PTHR33327:SF3">
    <property type="entry name" value="RNA-DIRECTED DNA POLYMERASE"/>
    <property type="match status" value="1"/>
</dbReference>
<dbReference type="EMBL" id="JACMRX010000005">
    <property type="protein sequence ID" value="KAF7990188.1"/>
    <property type="molecule type" value="Genomic_DNA"/>
</dbReference>
<evidence type="ECO:0000259" key="2">
    <source>
        <dbReference type="Pfam" id="PF23055"/>
    </source>
</evidence>
<proteinExistence type="predicted"/>
<dbReference type="Pfam" id="PF23055">
    <property type="entry name" value="DUF7041"/>
    <property type="match status" value="1"/>
</dbReference>
<comment type="caution">
    <text evidence="3">The sequence shown here is derived from an EMBL/GenBank/DDBJ whole genome shotgun (WGS) entry which is preliminary data.</text>
</comment>
<dbReference type="AlphaFoldDB" id="A0A834XPG3"/>
<evidence type="ECO:0000313" key="4">
    <source>
        <dbReference type="Proteomes" id="UP000639338"/>
    </source>
</evidence>
<feature type="domain" description="DUF7041" evidence="2">
    <location>
        <begin position="71"/>
        <end position="154"/>
    </location>
</feature>
<protein>
    <recommendedName>
        <fullName evidence="2">DUF7041 domain-containing protein</fullName>
    </recommendedName>
</protein>
<sequence>MNNDFIFGNPFPDTSTGNTTREAQGDIQYNPPPDQYSRNNETFAGFNEVQKSLITQMVNESMVNTISKPQLPNFFKDKPELWFILIESEFQATKTTNDDMKYYSVIRALDADMLQQITGILHDPPVVEKYKKIKEALIQRTSVSRDKQIRQLLTSMDLGDKKPTQLLREMKELAGESMTEDMLHQLWLDRMPNQIKPLLVVSSTLTLKALAEVADRVLEASRSSFVMATTAYGQKDASISTTHNRLEQRLDNLQQMLMECMKEIKEMKYPMSMARRQAA</sequence>
<name>A0A834XPG3_APHGI</name>
<dbReference type="OrthoDB" id="7699407at2759"/>
<feature type="compositionally biased region" description="Polar residues" evidence="1">
    <location>
        <begin position="12"/>
        <end position="22"/>
    </location>
</feature>
<evidence type="ECO:0000256" key="1">
    <source>
        <dbReference type="SAM" id="MobiDB-lite"/>
    </source>
</evidence>